<gene>
    <name evidence="3" type="ORF">ACFSR0_03785</name>
</gene>
<evidence type="ECO:0000259" key="2">
    <source>
        <dbReference type="Pfam" id="PF00144"/>
    </source>
</evidence>
<dbReference type="SUPFAM" id="SSF56601">
    <property type="entry name" value="beta-lactamase/transpeptidase-like"/>
    <property type="match status" value="1"/>
</dbReference>
<dbReference type="InterPro" id="IPR001466">
    <property type="entry name" value="Beta-lactam-related"/>
</dbReference>
<organism evidence="3 4">
    <name type="scientific">Enterococcus camelliae</name>
    <dbReference type="NCBI Taxonomy" id="453959"/>
    <lineage>
        <taxon>Bacteria</taxon>
        <taxon>Bacillati</taxon>
        <taxon>Bacillota</taxon>
        <taxon>Bacilli</taxon>
        <taxon>Lactobacillales</taxon>
        <taxon>Enterococcaceae</taxon>
        <taxon>Enterococcus</taxon>
    </lineage>
</organism>
<dbReference type="RefSeq" id="WP_379980066.1">
    <property type="nucleotide sequence ID" value="NZ_JBHUMO010000025.1"/>
</dbReference>
<dbReference type="GO" id="GO:0016787">
    <property type="term" value="F:hydrolase activity"/>
    <property type="evidence" value="ECO:0007669"/>
    <property type="project" value="UniProtKB-KW"/>
</dbReference>
<dbReference type="PANTHER" id="PTHR43283">
    <property type="entry name" value="BETA-LACTAMASE-RELATED"/>
    <property type="match status" value="1"/>
</dbReference>
<dbReference type="Pfam" id="PF00144">
    <property type="entry name" value="Beta-lactamase"/>
    <property type="match status" value="1"/>
</dbReference>
<evidence type="ECO:0000313" key="4">
    <source>
        <dbReference type="Proteomes" id="UP001597427"/>
    </source>
</evidence>
<proteinExistence type="predicted"/>
<feature type="domain" description="Beta-lactamase-related" evidence="2">
    <location>
        <begin position="11"/>
        <end position="319"/>
    </location>
</feature>
<dbReference type="Gene3D" id="3.40.710.10">
    <property type="entry name" value="DD-peptidase/beta-lactamase superfamily"/>
    <property type="match status" value="1"/>
</dbReference>
<evidence type="ECO:0000313" key="3">
    <source>
        <dbReference type="EMBL" id="MFD2728551.1"/>
    </source>
</evidence>
<protein>
    <submittedName>
        <fullName evidence="3">Serine hydrolase domain-containing protein</fullName>
        <ecNumber evidence="3">3.-.-.-</ecNumber>
    </submittedName>
</protein>
<dbReference type="InterPro" id="IPR050789">
    <property type="entry name" value="Diverse_Enzym_Activities"/>
</dbReference>
<dbReference type="Proteomes" id="UP001597427">
    <property type="component" value="Unassembled WGS sequence"/>
</dbReference>
<evidence type="ECO:0000256" key="1">
    <source>
        <dbReference type="ARBA" id="ARBA00022801"/>
    </source>
</evidence>
<dbReference type="EMBL" id="JBHUMO010000025">
    <property type="protein sequence ID" value="MFD2728551.1"/>
    <property type="molecule type" value="Genomic_DNA"/>
</dbReference>
<dbReference type="InterPro" id="IPR012338">
    <property type="entry name" value="Beta-lactam/transpept-like"/>
</dbReference>
<dbReference type="PANTHER" id="PTHR43283:SF11">
    <property type="entry name" value="BETA-LACTAMASE-RELATED DOMAIN-CONTAINING PROTEIN"/>
    <property type="match status" value="1"/>
</dbReference>
<comment type="caution">
    <text evidence="3">The sequence shown here is derived from an EMBL/GenBank/DDBJ whole genome shotgun (WGS) entry which is preliminary data.</text>
</comment>
<dbReference type="EC" id="3.-.-.-" evidence="3"/>
<name>A0ABW5THB7_9ENTE</name>
<reference evidence="4" key="1">
    <citation type="journal article" date="2019" name="Int. J. Syst. Evol. Microbiol.">
        <title>The Global Catalogue of Microorganisms (GCM) 10K type strain sequencing project: providing services to taxonomists for standard genome sequencing and annotation.</title>
        <authorList>
            <consortium name="The Broad Institute Genomics Platform"/>
            <consortium name="The Broad Institute Genome Sequencing Center for Infectious Disease"/>
            <person name="Wu L."/>
            <person name="Ma J."/>
        </authorList>
    </citation>
    <scope>NUCLEOTIDE SEQUENCE [LARGE SCALE GENOMIC DNA]</scope>
    <source>
        <strain evidence="4">TISTR 932</strain>
    </source>
</reference>
<sequence length="343" mass="38851">MSKLFEKTLALMERQRRAGVYSGYLVSFLNEGKSERTLNGWAATVPTTERLTEHHSFDVASLTKVIGTTSVLLRLLDRKEIQLDDPLQMYLPEYVDSRVTIRHLVTHTSGIHTWIAHRNQLSASELKATYLQQRASSEIGQRVQYTDTGFLLLGFMLETIYGGIPLADIFQQEVFTPLHMMDTSLGYSGNLDEVVPTEQLVDGQVLRGIVHDPKARILGAHAGNAGIFSTLADLETFGQMYLQNGGSYLSTEVMRLTQEDQTPNHQGRRSLGWQLLGTNQQPKLFHTGYTGTFLLLDCHNQTGMIFLSNRVHPRDERQGYIEQRNQLVTCYRNEQNEQAESEE</sequence>
<accession>A0ABW5THB7</accession>
<keyword evidence="4" id="KW-1185">Reference proteome</keyword>
<keyword evidence="1 3" id="KW-0378">Hydrolase</keyword>